<accession>A0AAV7MFA8</accession>
<dbReference type="Proteomes" id="UP001066276">
    <property type="component" value="Chromosome 10"/>
</dbReference>
<gene>
    <name evidence="1" type="ORF">NDU88_004888</name>
</gene>
<dbReference type="AlphaFoldDB" id="A0AAV7MFA8"/>
<proteinExistence type="predicted"/>
<evidence type="ECO:0000313" key="1">
    <source>
        <dbReference type="EMBL" id="KAJ1099793.1"/>
    </source>
</evidence>
<keyword evidence="2" id="KW-1185">Reference proteome</keyword>
<evidence type="ECO:0000313" key="2">
    <source>
        <dbReference type="Proteomes" id="UP001066276"/>
    </source>
</evidence>
<protein>
    <submittedName>
        <fullName evidence="1">Uncharacterized protein</fullName>
    </submittedName>
</protein>
<sequence length="74" mass="8088">MGTAVVARRQAWLRNSGFSSDVQSTLLDLPFDGDKLFGAKADSALERFKESRATAKSLGLQAASSASSRFFRRF</sequence>
<comment type="caution">
    <text evidence="1">The sequence shown here is derived from an EMBL/GenBank/DDBJ whole genome shotgun (WGS) entry which is preliminary data.</text>
</comment>
<organism evidence="1 2">
    <name type="scientific">Pleurodeles waltl</name>
    <name type="common">Iberian ribbed newt</name>
    <dbReference type="NCBI Taxonomy" id="8319"/>
    <lineage>
        <taxon>Eukaryota</taxon>
        <taxon>Metazoa</taxon>
        <taxon>Chordata</taxon>
        <taxon>Craniata</taxon>
        <taxon>Vertebrata</taxon>
        <taxon>Euteleostomi</taxon>
        <taxon>Amphibia</taxon>
        <taxon>Batrachia</taxon>
        <taxon>Caudata</taxon>
        <taxon>Salamandroidea</taxon>
        <taxon>Salamandridae</taxon>
        <taxon>Pleurodelinae</taxon>
        <taxon>Pleurodeles</taxon>
    </lineage>
</organism>
<dbReference type="EMBL" id="JANPWB010000014">
    <property type="protein sequence ID" value="KAJ1099793.1"/>
    <property type="molecule type" value="Genomic_DNA"/>
</dbReference>
<reference evidence="1" key="1">
    <citation type="journal article" date="2022" name="bioRxiv">
        <title>Sequencing and chromosome-scale assembly of the giantPleurodeles waltlgenome.</title>
        <authorList>
            <person name="Brown T."/>
            <person name="Elewa A."/>
            <person name="Iarovenko S."/>
            <person name="Subramanian E."/>
            <person name="Araus A.J."/>
            <person name="Petzold A."/>
            <person name="Susuki M."/>
            <person name="Suzuki K.-i.T."/>
            <person name="Hayashi T."/>
            <person name="Toyoda A."/>
            <person name="Oliveira C."/>
            <person name="Osipova E."/>
            <person name="Leigh N.D."/>
            <person name="Simon A."/>
            <person name="Yun M.H."/>
        </authorList>
    </citation>
    <scope>NUCLEOTIDE SEQUENCE</scope>
    <source>
        <strain evidence="1">20211129_DDA</strain>
        <tissue evidence="1">Liver</tissue>
    </source>
</reference>
<name>A0AAV7MFA8_PLEWA</name>